<protein>
    <submittedName>
        <fullName evidence="1">Uncharacterized protein</fullName>
    </submittedName>
</protein>
<dbReference type="PATRIC" id="fig|317.175.peg.4766"/>
<dbReference type="AlphaFoldDB" id="A0A085V957"/>
<gene>
    <name evidence="1" type="ORF">IV01_22870</name>
</gene>
<proteinExistence type="predicted"/>
<dbReference type="OrthoDB" id="583329at2"/>
<keyword evidence="2" id="KW-1185">Reference proteome</keyword>
<reference evidence="1 2" key="1">
    <citation type="submission" date="2014-07" db="EMBL/GenBank/DDBJ databases">
        <title>Draft Genome Sequences of Environmental Pseudomonas syringae strains.</title>
        <authorList>
            <person name="Baltrus D.A."/>
            <person name="Berge O."/>
            <person name="Morris C."/>
        </authorList>
    </citation>
    <scope>NUCLEOTIDE SEQUENCE [LARGE SCALE GENOMIC DNA]</scope>
    <source>
        <strain evidence="1 2">GAW0119</strain>
    </source>
</reference>
<organism evidence="1 2">
    <name type="scientific">Pseudomonas syringae</name>
    <dbReference type="NCBI Taxonomy" id="317"/>
    <lineage>
        <taxon>Bacteria</taxon>
        <taxon>Pseudomonadati</taxon>
        <taxon>Pseudomonadota</taxon>
        <taxon>Gammaproteobacteria</taxon>
        <taxon>Pseudomonadales</taxon>
        <taxon>Pseudomonadaceae</taxon>
        <taxon>Pseudomonas</taxon>
    </lineage>
</organism>
<sequence length="84" mass="8947">MSKADFGQFVEIQINQSAQAIATKKSARLDDAGFGKLGFYLALRRALNGTTTAQDLGLLDAINDSLQELGLLNGGETFLGTVKQ</sequence>
<evidence type="ECO:0000313" key="2">
    <source>
        <dbReference type="Proteomes" id="UP000028631"/>
    </source>
</evidence>
<accession>A0A085V957</accession>
<dbReference type="EMBL" id="JPQU01000078">
    <property type="protein sequence ID" value="KFE51970.1"/>
    <property type="molecule type" value="Genomic_DNA"/>
</dbReference>
<comment type="caution">
    <text evidence="1">The sequence shown here is derived from an EMBL/GenBank/DDBJ whole genome shotgun (WGS) entry which is preliminary data.</text>
</comment>
<name>A0A085V957_PSESX</name>
<evidence type="ECO:0000313" key="1">
    <source>
        <dbReference type="EMBL" id="KFE51970.1"/>
    </source>
</evidence>
<dbReference type="Proteomes" id="UP000028631">
    <property type="component" value="Unassembled WGS sequence"/>
</dbReference>
<dbReference type="RefSeq" id="WP_032631166.1">
    <property type="nucleotide sequence ID" value="NZ_JPQU01000078.1"/>
</dbReference>